<dbReference type="NCBIfam" id="NF033527">
    <property type="entry name" value="transpos_Tn3"/>
    <property type="match status" value="1"/>
</dbReference>
<evidence type="ECO:0000256" key="2">
    <source>
        <dbReference type="ARBA" id="ARBA00022578"/>
    </source>
</evidence>
<dbReference type="RefSeq" id="WP_217652022.1">
    <property type="nucleotide sequence ID" value="NZ_MRCB01000067.1"/>
</dbReference>
<name>A0A1U7H6P7_9CYAN</name>
<dbReference type="GO" id="GO:0004803">
    <property type="term" value="F:transposase activity"/>
    <property type="evidence" value="ECO:0007669"/>
    <property type="project" value="InterPro"/>
</dbReference>
<keyword evidence="7" id="KW-1185">Reference proteome</keyword>
<accession>A0A1U7H6P7</accession>
<sequence length="639" mass="71936">MSQRRRIAILVAFIYIMEAIAIDDALDLLELLVKDLLASSEREGKKERLRTLKDLDASALQLSLACRVLLDPNCDDSNLRSTVWKQISSEELKKAVEQVLKLARPPDDNYYQELLGRWRQVRRFLPTLLRTIDFQSLMAGKNILAAWRFLASIEGINKPKMESAPLEVVGKSWVRWVVGKDGKIDRRAYTFCVLEQLVESLGRRDLFVSESERWNNPAAKLLQGQVWESTRPLVCRALNLQPTPAPELQALQQQLNEAYQRTASNLPNNPAVRIEVTKGRSTLTIGNLDKLEESSSYLKLKAQVDAWLPHVDLPEALLEIQAKTGFMDEFIHVNESFARVSNLSTSICAVLIASACNIGLTPLVRADVPALTRGRLTWVEQNYIRPETLVRANARLVDAQSQIPLAQAWGGGEVASADGLRFVVPVRTLNAGPNSKYFGQGRGITYYNFTSDQFTGFHGLVVPGTLRDSLVVLVGLLEQQTSLRPRELMTDTSGYSDVVFGLFWLLGYQFSPRLADAGEARLWRLDPKADYGVLDKLARARVKTELIEENWDDMLRVAGSLKLGTVSALEILRTLQRGKKPSTLAKAIGELGRVSKTLYLLHYVDDEDYRRRILTQLNRGESSVISFRTRPYQYVRALP</sequence>
<dbReference type="Proteomes" id="UP000186868">
    <property type="component" value="Unassembled WGS sequence"/>
</dbReference>
<feature type="domain" description="Tn3 transposase DDE" evidence="5">
    <location>
        <begin position="316"/>
        <end position="622"/>
    </location>
</feature>
<keyword evidence="3" id="KW-0238">DNA-binding</keyword>
<evidence type="ECO:0000256" key="1">
    <source>
        <dbReference type="ARBA" id="ARBA00009402"/>
    </source>
</evidence>
<reference evidence="6 7" key="1">
    <citation type="submission" date="2016-11" db="EMBL/GenBank/DDBJ databases">
        <title>Draft Genome Sequences of Nine Cyanobacterial Strains from Diverse Habitats.</title>
        <authorList>
            <person name="Zhu T."/>
            <person name="Hou S."/>
            <person name="Lu X."/>
            <person name="Hess W.R."/>
        </authorList>
    </citation>
    <scope>NUCLEOTIDE SEQUENCE [LARGE SCALE GENOMIC DNA]</scope>
    <source>
        <strain evidence="6 7">NIES-593</strain>
    </source>
</reference>
<evidence type="ECO:0000313" key="6">
    <source>
        <dbReference type="EMBL" id="OKH17387.1"/>
    </source>
</evidence>
<comment type="similarity">
    <text evidence="1">Belongs to the transposase 7 family.</text>
</comment>
<evidence type="ECO:0000313" key="7">
    <source>
        <dbReference type="Proteomes" id="UP000186868"/>
    </source>
</evidence>
<comment type="caution">
    <text evidence="6">The sequence shown here is derived from an EMBL/GenBank/DDBJ whole genome shotgun (WGS) entry which is preliminary data.</text>
</comment>
<feature type="non-terminal residue" evidence="6">
    <location>
        <position position="639"/>
    </location>
</feature>
<keyword evidence="4" id="KW-0233">DNA recombination</keyword>
<evidence type="ECO:0000256" key="4">
    <source>
        <dbReference type="ARBA" id="ARBA00023172"/>
    </source>
</evidence>
<keyword evidence="2" id="KW-0815">Transposition</keyword>
<dbReference type="GO" id="GO:0003677">
    <property type="term" value="F:DNA binding"/>
    <property type="evidence" value="ECO:0007669"/>
    <property type="project" value="UniProtKB-KW"/>
</dbReference>
<dbReference type="InterPro" id="IPR047653">
    <property type="entry name" value="Tn3-like_transpos"/>
</dbReference>
<organism evidence="6 7">
    <name type="scientific">Hydrococcus rivularis NIES-593</name>
    <dbReference type="NCBI Taxonomy" id="1921803"/>
    <lineage>
        <taxon>Bacteria</taxon>
        <taxon>Bacillati</taxon>
        <taxon>Cyanobacteriota</taxon>
        <taxon>Cyanophyceae</taxon>
        <taxon>Pleurocapsales</taxon>
        <taxon>Hydrococcaceae</taxon>
        <taxon>Hydrococcus</taxon>
    </lineage>
</organism>
<evidence type="ECO:0000256" key="3">
    <source>
        <dbReference type="ARBA" id="ARBA00023125"/>
    </source>
</evidence>
<evidence type="ECO:0000259" key="5">
    <source>
        <dbReference type="Pfam" id="PF01526"/>
    </source>
</evidence>
<proteinExistence type="inferred from homology"/>
<dbReference type="Pfam" id="PF01526">
    <property type="entry name" value="DDE_Tnp_Tn3"/>
    <property type="match status" value="1"/>
</dbReference>
<dbReference type="GO" id="GO:0006313">
    <property type="term" value="P:DNA transposition"/>
    <property type="evidence" value="ECO:0007669"/>
    <property type="project" value="InterPro"/>
</dbReference>
<dbReference type="AlphaFoldDB" id="A0A1U7H6P7"/>
<dbReference type="InterPro" id="IPR002513">
    <property type="entry name" value="Tn3_Tnp_DDE_dom"/>
</dbReference>
<gene>
    <name evidence="6" type="ORF">NIES593_23085</name>
</gene>
<protein>
    <submittedName>
        <fullName evidence="6">DDE transposase</fullName>
    </submittedName>
</protein>
<dbReference type="EMBL" id="MRCB01000067">
    <property type="protein sequence ID" value="OKH17387.1"/>
    <property type="molecule type" value="Genomic_DNA"/>
</dbReference>